<dbReference type="EMBL" id="AZGZ01000004">
    <property type="protein sequence ID" value="KZZ95685.1"/>
    <property type="molecule type" value="Genomic_DNA"/>
</dbReference>
<reference evidence="2 3" key="1">
    <citation type="journal article" date="2016" name="Genome Biol. Evol.">
        <title>Divergent and convergent evolution of fungal pathogenicity.</title>
        <authorList>
            <person name="Shang Y."/>
            <person name="Xiao G."/>
            <person name="Zheng P."/>
            <person name="Cen K."/>
            <person name="Zhan S."/>
            <person name="Wang C."/>
        </authorList>
    </citation>
    <scope>NUCLEOTIDE SEQUENCE [LARGE SCALE GENOMIC DNA]</scope>
    <source>
        <strain evidence="2 3">ARSEF 7405</strain>
    </source>
</reference>
<keyword evidence="3" id="KW-1185">Reference proteome</keyword>
<name>A0A168BSH8_9EURO</name>
<dbReference type="AlphaFoldDB" id="A0A168BSH8"/>
<evidence type="ECO:0000313" key="2">
    <source>
        <dbReference type="EMBL" id="KZZ95685.1"/>
    </source>
</evidence>
<keyword evidence="1" id="KW-0732">Signal</keyword>
<evidence type="ECO:0000313" key="3">
    <source>
        <dbReference type="Proteomes" id="UP000242877"/>
    </source>
</evidence>
<feature type="chain" id="PRO_5007895797" evidence="1">
    <location>
        <begin position="19"/>
        <end position="148"/>
    </location>
</feature>
<gene>
    <name evidence="2" type="ORF">AAP_01361</name>
</gene>
<proteinExistence type="predicted"/>
<dbReference type="Proteomes" id="UP000242877">
    <property type="component" value="Unassembled WGS sequence"/>
</dbReference>
<sequence>MQIKLVLFAALFAGLSGALPTRVTRDVTPVDDAPSDAGPPIDMNGSFEKRDDLEDWILSILKGHLSEPHYKGTQPVPGQAPPKFVANLPHPLSSIKKPNSLLLVKRDEISPEAIQNSIFAELGARDLGNFKFDVAAGDPAPLAISLRG</sequence>
<accession>A0A168BSH8</accession>
<dbReference type="VEuPathDB" id="FungiDB:AAP_01361"/>
<organism evidence="2 3">
    <name type="scientific">Ascosphaera apis ARSEF 7405</name>
    <dbReference type="NCBI Taxonomy" id="392613"/>
    <lineage>
        <taxon>Eukaryota</taxon>
        <taxon>Fungi</taxon>
        <taxon>Dikarya</taxon>
        <taxon>Ascomycota</taxon>
        <taxon>Pezizomycotina</taxon>
        <taxon>Eurotiomycetes</taxon>
        <taxon>Eurotiomycetidae</taxon>
        <taxon>Onygenales</taxon>
        <taxon>Ascosphaeraceae</taxon>
        <taxon>Ascosphaera</taxon>
    </lineage>
</organism>
<feature type="signal peptide" evidence="1">
    <location>
        <begin position="1"/>
        <end position="18"/>
    </location>
</feature>
<comment type="caution">
    <text evidence="2">The sequence shown here is derived from an EMBL/GenBank/DDBJ whole genome shotgun (WGS) entry which is preliminary data.</text>
</comment>
<evidence type="ECO:0000256" key="1">
    <source>
        <dbReference type="SAM" id="SignalP"/>
    </source>
</evidence>
<protein>
    <submittedName>
        <fullName evidence="2">Uncharacterized protein</fullName>
    </submittedName>
</protein>